<dbReference type="PANTHER" id="PTHR46847">
    <property type="entry name" value="D-ALLOSE-BINDING PERIPLASMIC PROTEIN-RELATED"/>
    <property type="match status" value="1"/>
</dbReference>
<name>A0A9X3ECJ6_9GAMM</name>
<evidence type="ECO:0000313" key="7">
    <source>
        <dbReference type="Proteomes" id="UP001150830"/>
    </source>
</evidence>
<dbReference type="SUPFAM" id="SSF53822">
    <property type="entry name" value="Periplasmic binding protein-like I"/>
    <property type="match status" value="1"/>
</dbReference>
<dbReference type="Pfam" id="PF13407">
    <property type="entry name" value="Peripla_BP_4"/>
    <property type="match status" value="1"/>
</dbReference>
<gene>
    <name evidence="6" type="ORF">OUO13_07650</name>
</gene>
<dbReference type="GO" id="GO:0030246">
    <property type="term" value="F:carbohydrate binding"/>
    <property type="evidence" value="ECO:0007669"/>
    <property type="project" value="UniProtKB-ARBA"/>
</dbReference>
<feature type="signal peptide" evidence="4">
    <location>
        <begin position="1"/>
        <end position="24"/>
    </location>
</feature>
<organism evidence="6 7">
    <name type="scientific">Parathalassolituus penaei</name>
    <dbReference type="NCBI Taxonomy" id="2997323"/>
    <lineage>
        <taxon>Bacteria</taxon>
        <taxon>Pseudomonadati</taxon>
        <taxon>Pseudomonadota</taxon>
        <taxon>Gammaproteobacteria</taxon>
        <taxon>Oceanospirillales</taxon>
        <taxon>Oceanospirillaceae</taxon>
        <taxon>Parathalassolituus</taxon>
    </lineage>
</organism>
<accession>A0A9X3ECJ6</accession>
<keyword evidence="7" id="KW-1185">Reference proteome</keyword>
<dbReference type="InterPro" id="IPR028082">
    <property type="entry name" value="Peripla_BP_I"/>
</dbReference>
<feature type="domain" description="Periplasmic binding protein" evidence="5">
    <location>
        <begin position="55"/>
        <end position="309"/>
    </location>
</feature>
<keyword evidence="3 4" id="KW-0732">Signal</keyword>
<proteinExistence type="inferred from homology"/>
<comment type="similarity">
    <text evidence="2">Belongs to the bacterial solute-binding protein 2 family.</text>
</comment>
<dbReference type="PANTHER" id="PTHR46847:SF2">
    <property type="entry name" value="ABC TRANSPORTER SUGAR-BINDING PROTEIN"/>
    <property type="match status" value="1"/>
</dbReference>
<feature type="chain" id="PRO_5040803824" evidence="4">
    <location>
        <begin position="25"/>
        <end position="334"/>
    </location>
</feature>
<evidence type="ECO:0000313" key="6">
    <source>
        <dbReference type="EMBL" id="MCY0965057.1"/>
    </source>
</evidence>
<protein>
    <submittedName>
        <fullName evidence="6">Substrate-binding domain-containing protein</fullName>
    </submittedName>
</protein>
<dbReference type="InterPro" id="IPR025997">
    <property type="entry name" value="SBP_2_dom"/>
</dbReference>
<dbReference type="RefSeq" id="WP_283173272.1">
    <property type="nucleotide sequence ID" value="NZ_JAPNOA010000020.1"/>
</dbReference>
<evidence type="ECO:0000256" key="4">
    <source>
        <dbReference type="SAM" id="SignalP"/>
    </source>
</evidence>
<reference evidence="6" key="1">
    <citation type="submission" date="2022-11" db="EMBL/GenBank/DDBJ databases">
        <title>Parathalassolutuus dongxingensis gen. nov., sp. nov., a novel member of family Oceanospirillaceae isolated from a coastal shrimp pond in Guangxi, China.</title>
        <authorList>
            <person name="Chen H."/>
        </authorList>
    </citation>
    <scope>NUCLEOTIDE SEQUENCE</scope>
    <source>
        <strain evidence="6">G-43</strain>
    </source>
</reference>
<comment type="subcellular location">
    <subcellularLocation>
        <location evidence="1">Cell envelope</location>
    </subcellularLocation>
</comment>
<comment type="caution">
    <text evidence="6">The sequence shown here is derived from an EMBL/GenBank/DDBJ whole genome shotgun (WGS) entry which is preliminary data.</text>
</comment>
<evidence type="ECO:0000256" key="1">
    <source>
        <dbReference type="ARBA" id="ARBA00004196"/>
    </source>
</evidence>
<dbReference type="EMBL" id="JAPNOA010000020">
    <property type="protein sequence ID" value="MCY0965057.1"/>
    <property type="molecule type" value="Genomic_DNA"/>
</dbReference>
<dbReference type="GO" id="GO:0030313">
    <property type="term" value="C:cell envelope"/>
    <property type="evidence" value="ECO:0007669"/>
    <property type="project" value="UniProtKB-SubCell"/>
</dbReference>
<dbReference type="AlphaFoldDB" id="A0A9X3ECJ6"/>
<evidence type="ECO:0000259" key="5">
    <source>
        <dbReference type="Pfam" id="PF13407"/>
    </source>
</evidence>
<dbReference type="GO" id="GO:0055085">
    <property type="term" value="P:transmembrane transport"/>
    <property type="evidence" value="ECO:0007669"/>
    <property type="project" value="UniProtKB-ARBA"/>
</dbReference>
<dbReference type="Proteomes" id="UP001150830">
    <property type="component" value="Unassembled WGS sequence"/>
</dbReference>
<dbReference type="Gene3D" id="3.40.50.2300">
    <property type="match status" value="2"/>
</dbReference>
<sequence>MNKAGSWLALALTSLLASSVPVWADNPAAAATSAATPTPTPTAPASASASAPLHIGLSVSDLGNPFFIEIARGAEDEAKRLYNGTVSLQMVSSAYDEQRQIQQIDAFIQQHMDLILVVANSPHGLTEAISRARSASIPVLAIDVAAVGADLSITTNNRQAGEIACQYLAEQLGFHGKVVILNGPPVASVIERVAGCMERLQQHPAIEVLSNDRNGGGSRQGGLEVMTHLLTAWPDIDGAFAINDPTALGAEQAASLSGRQFRLVSVDGSPIARQHLQDPQSLLIATASQSPDAMARTAIREGLAQLQGQTAQRGELLLPSELITRENVGQFQTW</sequence>
<evidence type="ECO:0000256" key="3">
    <source>
        <dbReference type="ARBA" id="ARBA00022729"/>
    </source>
</evidence>
<evidence type="ECO:0000256" key="2">
    <source>
        <dbReference type="ARBA" id="ARBA00007639"/>
    </source>
</evidence>